<organism evidence="2 3">
    <name type="scientific">Dactylonectria estremocensis</name>
    <dbReference type="NCBI Taxonomy" id="1079267"/>
    <lineage>
        <taxon>Eukaryota</taxon>
        <taxon>Fungi</taxon>
        <taxon>Dikarya</taxon>
        <taxon>Ascomycota</taxon>
        <taxon>Pezizomycotina</taxon>
        <taxon>Sordariomycetes</taxon>
        <taxon>Hypocreomycetidae</taxon>
        <taxon>Hypocreales</taxon>
        <taxon>Nectriaceae</taxon>
        <taxon>Dactylonectria</taxon>
    </lineage>
</organism>
<dbReference type="Proteomes" id="UP000717696">
    <property type="component" value="Unassembled WGS sequence"/>
</dbReference>
<feature type="compositionally biased region" description="Acidic residues" evidence="1">
    <location>
        <begin position="1"/>
        <end position="12"/>
    </location>
</feature>
<evidence type="ECO:0000313" key="3">
    <source>
        <dbReference type="Proteomes" id="UP000717696"/>
    </source>
</evidence>
<evidence type="ECO:0000313" key="2">
    <source>
        <dbReference type="EMBL" id="KAH7162135.1"/>
    </source>
</evidence>
<name>A0A9P9FG38_9HYPO</name>
<evidence type="ECO:0000256" key="1">
    <source>
        <dbReference type="SAM" id="MobiDB-lite"/>
    </source>
</evidence>
<gene>
    <name evidence="2" type="ORF">B0J13DRAFT_1927</name>
</gene>
<feature type="region of interest" description="Disordered" evidence="1">
    <location>
        <begin position="164"/>
        <end position="190"/>
    </location>
</feature>
<accession>A0A9P9FG38</accession>
<dbReference type="OrthoDB" id="5082539at2759"/>
<proteinExistence type="predicted"/>
<keyword evidence="3" id="KW-1185">Reference proteome</keyword>
<feature type="compositionally biased region" description="Polar residues" evidence="1">
    <location>
        <begin position="164"/>
        <end position="178"/>
    </location>
</feature>
<sequence length="275" mass="31424">MDLDTSSDDEDLPPLSRCPTRDSHNSTPPLEDNYPDPDDPVLDCIHVATYSSPTYPHTDHERVILRAIRPKKIQKYPQPTMRRDLPVNFPPLDEGEKLPRLTDETSDWNSDLNGGVPLSEMRWVSNLDGAIPPPSNTVTQFNGKKPYIKLKTKSQSNLIITNIPAPTSNARNAPSPESSIAAPKNSPQWTRPWKRKEFKEDGVWLCPRCERVLDQENPSLKDYDEVTKAQIKLDICPPFLRKETEPFRRRKCGHCERENFCHLFWHSNGGSESTE</sequence>
<dbReference type="EMBL" id="JAGMUU010000001">
    <property type="protein sequence ID" value="KAH7162135.1"/>
    <property type="molecule type" value="Genomic_DNA"/>
</dbReference>
<feature type="region of interest" description="Disordered" evidence="1">
    <location>
        <begin position="1"/>
        <end position="41"/>
    </location>
</feature>
<comment type="caution">
    <text evidence="2">The sequence shown here is derived from an EMBL/GenBank/DDBJ whole genome shotgun (WGS) entry which is preliminary data.</text>
</comment>
<reference evidence="2" key="1">
    <citation type="journal article" date="2021" name="Nat. Commun.">
        <title>Genetic determinants of endophytism in the Arabidopsis root mycobiome.</title>
        <authorList>
            <person name="Mesny F."/>
            <person name="Miyauchi S."/>
            <person name="Thiergart T."/>
            <person name="Pickel B."/>
            <person name="Atanasova L."/>
            <person name="Karlsson M."/>
            <person name="Huettel B."/>
            <person name="Barry K.W."/>
            <person name="Haridas S."/>
            <person name="Chen C."/>
            <person name="Bauer D."/>
            <person name="Andreopoulos W."/>
            <person name="Pangilinan J."/>
            <person name="LaButti K."/>
            <person name="Riley R."/>
            <person name="Lipzen A."/>
            <person name="Clum A."/>
            <person name="Drula E."/>
            <person name="Henrissat B."/>
            <person name="Kohler A."/>
            <person name="Grigoriev I.V."/>
            <person name="Martin F.M."/>
            <person name="Hacquard S."/>
        </authorList>
    </citation>
    <scope>NUCLEOTIDE SEQUENCE</scope>
    <source>
        <strain evidence="2">MPI-CAGE-AT-0021</strain>
    </source>
</reference>
<protein>
    <submittedName>
        <fullName evidence="2">Uncharacterized protein</fullName>
    </submittedName>
</protein>
<dbReference type="AlphaFoldDB" id="A0A9P9FG38"/>